<evidence type="ECO:0000313" key="10">
    <source>
        <dbReference type="Proteomes" id="UP001596083"/>
    </source>
</evidence>
<dbReference type="NCBIfam" id="TIGR02116">
    <property type="entry name" value="toxin_Txe_YoeB"/>
    <property type="match status" value="1"/>
</dbReference>
<evidence type="ECO:0000256" key="1">
    <source>
        <dbReference type="ARBA" id="ARBA00008172"/>
    </source>
</evidence>
<dbReference type="Proteomes" id="UP001596083">
    <property type="component" value="Unassembled WGS sequence"/>
</dbReference>
<keyword evidence="4" id="KW-0255">Endonuclease</keyword>
<dbReference type="PANTHER" id="PTHR38039">
    <property type="entry name" value="TOXIN YOEB"/>
    <property type="match status" value="1"/>
</dbReference>
<evidence type="ECO:0000313" key="9">
    <source>
        <dbReference type="EMBL" id="MFC5724860.1"/>
    </source>
</evidence>
<name>A0ABW0ZEV0_9ACTN</name>
<evidence type="ECO:0000256" key="8">
    <source>
        <dbReference type="SAM" id="MobiDB-lite"/>
    </source>
</evidence>
<evidence type="ECO:0000256" key="2">
    <source>
        <dbReference type="ARBA" id="ARBA00022649"/>
    </source>
</evidence>
<dbReference type="SUPFAM" id="SSF143011">
    <property type="entry name" value="RelE-like"/>
    <property type="match status" value="1"/>
</dbReference>
<protein>
    <recommendedName>
        <fullName evidence="7">Endoribonuclease YoeB</fullName>
    </recommendedName>
    <alternativeName>
        <fullName evidence="6">Putative mRNA interferase YoeB</fullName>
    </alternativeName>
</protein>
<keyword evidence="2" id="KW-1277">Toxin-antitoxin system</keyword>
<dbReference type="Gene3D" id="3.30.2310.20">
    <property type="entry name" value="RelE-like"/>
    <property type="match status" value="1"/>
</dbReference>
<reference evidence="10" key="1">
    <citation type="journal article" date="2019" name="Int. J. Syst. Evol. Microbiol.">
        <title>The Global Catalogue of Microorganisms (GCM) 10K type strain sequencing project: providing services to taxonomists for standard genome sequencing and annotation.</title>
        <authorList>
            <consortium name="The Broad Institute Genomics Platform"/>
            <consortium name="The Broad Institute Genome Sequencing Center for Infectious Disease"/>
            <person name="Wu L."/>
            <person name="Ma J."/>
        </authorList>
    </citation>
    <scope>NUCLEOTIDE SEQUENCE [LARGE SCALE GENOMIC DNA]</scope>
    <source>
        <strain evidence="10">CGMCC 4.7304</strain>
    </source>
</reference>
<organism evidence="9 10">
    <name type="scientific">Streptomyces gamaensis</name>
    <dbReference type="NCBI Taxonomy" id="1763542"/>
    <lineage>
        <taxon>Bacteria</taxon>
        <taxon>Bacillati</taxon>
        <taxon>Actinomycetota</taxon>
        <taxon>Actinomycetes</taxon>
        <taxon>Kitasatosporales</taxon>
        <taxon>Streptomycetaceae</taxon>
        <taxon>Streptomyces</taxon>
    </lineage>
</organism>
<keyword evidence="10" id="KW-1185">Reference proteome</keyword>
<evidence type="ECO:0000256" key="4">
    <source>
        <dbReference type="ARBA" id="ARBA00022759"/>
    </source>
</evidence>
<sequence>MLARTNKIIKDALRAPLTGISKPEPLKYHLPGACSRRIDDEHHLVYLTMDPLAAVSHTHPHRPDRELGRPPHGGRGTAAHARRPGGNSDAYRTVHMAVDERRPD</sequence>
<comment type="caution">
    <text evidence="9">The sequence shown here is derived from an EMBL/GenBank/DDBJ whole genome shotgun (WGS) entry which is preliminary data.</text>
</comment>
<dbReference type="PANTHER" id="PTHR38039:SF1">
    <property type="entry name" value="TOXIN YOEB"/>
    <property type="match status" value="1"/>
</dbReference>
<gene>
    <name evidence="9" type="ORF">ACFP1Z_32400</name>
</gene>
<keyword evidence="5" id="KW-0378">Hydrolase</keyword>
<feature type="region of interest" description="Disordered" evidence="8">
    <location>
        <begin position="56"/>
        <end position="104"/>
    </location>
</feature>
<accession>A0ABW0ZEV0</accession>
<dbReference type="RefSeq" id="WP_390321430.1">
    <property type="nucleotide sequence ID" value="NZ_JBHSPB010000037.1"/>
</dbReference>
<evidence type="ECO:0000256" key="3">
    <source>
        <dbReference type="ARBA" id="ARBA00022722"/>
    </source>
</evidence>
<comment type="similarity">
    <text evidence="1">Belongs to the YoeB family.</text>
</comment>
<proteinExistence type="inferred from homology"/>
<dbReference type="EMBL" id="JBHSPB010000037">
    <property type="protein sequence ID" value="MFC5724860.1"/>
    <property type="molecule type" value="Genomic_DNA"/>
</dbReference>
<dbReference type="InterPro" id="IPR009614">
    <property type="entry name" value="YoeB_toxin"/>
</dbReference>
<evidence type="ECO:0000256" key="5">
    <source>
        <dbReference type="ARBA" id="ARBA00022801"/>
    </source>
</evidence>
<dbReference type="Pfam" id="PF06769">
    <property type="entry name" value="YoeB_toxin"/>
    <property type="match status" value="1"/>
</dbReference>
<dbReference type="InterPro" id="IPR035093">
    <property type="entry name" value="RelE/ParE_toxin_dom_sf"/>
</dbReference>
<evidence type="ECO:0000256" key="6">
    <source>
        <dbReference type="ARBA" id="ARBA00030388"/>
    </source>
</evidence>
<evidence type="ECO:0000256" key="7">
    <source>
        <dbReference type="ARBA" id="ARBA00050056"/>
    </source>
</evidence>
<keyword evidence="3" id="KW-0540">Nuclease</keyword>